<keyword evidence="4" id="KW-1185">Reference proteome</keyword>
<dbReference type="STRING" id="1314782.A0A165N494"/>
<gene>
    <name evidence="3" type="ORF">NEOLEDRAFT_1142420</name>
</gene>
<dbReference type="Gene3D" id="1.20.1280.50">
    <property type="match status" value="1"/>
</dbReference>
<reference evidence="3 4" key="1">
    <citation type="journal article" date="2016" name="Mol. Biol. Evol.">
        <title>Comparative Genomics of Early-Diverging Mushroom-Forming Fungi Provides Insights into the Origins of Lignocellulose Decay Capabilities.</title>
        <authorList>
            <person name="Nagy L.G."/>
            <person name="Riley R."/>
            <person name="Tritt A."/>
            <person name="Adam C."/>
            <person name="Daum C."/>
            <person name="Floudas D."/>
            <person name="Sun H."/>
            <person name="Yadav J.S."/>
            <person name="Pangilinan J."/>
            <person name="Larsson K.H."/>
            <person name="Matsuura K."/>
            <person name="Barry K."/>
            <person name="Labutti K."/>
            <person name="Kuo R."/>
            <person name="Ohm R.A."/>
            <person name="Bhattacharya S.S."/>
            <person name="Shirouzu T."/>
            <person name="Yoshinaga Y."/>
            <person name="Martin F.M."/>
            <person name="Grigoriev I.V."/>
            <person name="Hibbett D.S."/>
        </authorList>
    </citation>
    <scope>NUCLEOTIDE SEQUENCE [LARGE SCALE GENOMIC DNA]</scope>
    <source>
        <strain evidence="3 4">HHB14362 ss-1</strain>
    </source>
</reference>
<feature type="region of interest" description="Disordered" evidence="1">
    <location>
        <begin position="431"/>
        <end position="450"/>
    </location>
</feature>
<accession>A0A165N494</accession>
<evidence type="ECO:0000313" key="4">
    <source>
        <dbReference type="Proteomes" id="UP000076761"/>
    </source>
</evidence>
<dbReference type="InterPro" id="IPR001810">
    <property type="entry name" value="F-box_dom"/>
</dbReference>
<dbReference type="OrthoDB" id="2884925at2759"/>
<organism evidence="3 4">
    <name type="scientific">Neolentinus lepideus HHB14362 ss-1</name>
    <dbReference type="NCBI Taxonomy" id="1314782"/>
    <lineage>
        <taxon>Eukaryota</taxon>
        <taxon>Fungi</taxon>
        <taxon>Dikarya</taxon>
        <taxon>Basidiomycota</taxon>
        <taxon>Agaricomycotina</taxon>
        <taxon>Agaricomycetes</taxon>
        <taxon>Gloeophyllales</taxon>
        <taxon>Gloeophyllaceae</taxon>
        <taxon>Neolentinus</taxon>
    </lineage>
</organism>
<name>A0A165N494_9AGAM</name>
<feature type="domain" description="F-box" evidence="2">
    <location>
        <begin position="8"/>
        <end position="55"/>
    </location>
</feature>
<protein>
    <recommendedName>
        <fullName evidence="2">F-box domain-containing protein</fullName>
    </recommendedName>
</protein>
<dbReference type="AlphaFoldDB" id="A0A165N494"/>
<evidence type="ECO:0000259" key="2">
    <source>
        <dbReference type="Pfam" id="PF12937"/>
    </source>
</evidence>
<dbReference type="Pfam" id="PF12937">
    <property type="entry name" value="F-box-like"/>
    <property type="match status" value="1"/>
</dbReference>
<sequence length="450" mass="50540">MAHGRSTDKLPVEILLKIMRLYIEDISETEPHPHHYRWLQITHVCRRWRDAALEDLAFLKGTGEEARQTSLSIEGRVPTGDRETRRKLDLIAGNAARISSLDLTASTDFFLCLGQQSGSRMAQLRELILEREVDNHAGGTDDDQLLDVFLGSPLTKLLLRNFAVPVFEPLLSSTIRNLALDGEYLEVTTEEVLMTLSKLPELRYLCINASFGRSMAAVAAVDPAATIKLLALEELQLTVNSIEDAKFLTSIDAPHLRYAEFDVDCTEEDNIQPAIQLIAPLLRKLSARGLCRAAQFEAPNFDCLDIKFAKGLPTPLTTSPQEEGLHITLKNLPWPSLNKALHAMKVHFKYPLKAIEDLIIVDGKYDYCACPAWYMMFARMHGVQTLRLQGRAIDTMRYGLGFDTQKGTYRILFPVLRKVILDSVQFRPPQPQSGTPFIQDHGINRSGNMG</sequence>
<dbReference type="InParanoid" id="A0A165N494"/>
<proteinExistence type="predicted"/>
<evidence type="ECO:0000256" key="1">
    <source>
        <dbReference type="SAM" id="MobiDB-lite"/>
    </source>
</evidence>
<dbReference type="Proteomes" id="UP000076761">
    <property type="component" value="Unassembled WGS sequence"/>
</dbReference>
<evidence type="ECO:0000313" key="3">
    <source>
        <dbReference type="EMBL" id="KZT19156.1"/>
    </source>
</evidence>
<dbReference type="EMBL" id="KV425648">
    <property type="protein sequence ID" value="KZT19156.1"/>
    <property type="molecule type" value="Genomic_DNA"/>
</dbReference>